<keyword evidence="1" id="KW-0812">Transmembrane</keyword>
<dbReference type="Proteomes" id="UP000078124">
    <property type="component" value="Unassembled WGS sequence"/>
</dbReference>
<keyword evidence="1" id="KW-1133">Transmembrane helix</keyword>
<dbReference type="EMBL" id="FLAC01000035">
    <property type="protein sequence ID" value="SAQ12554.1"/>
    <property type="molecule type" value="Genomic_DNA"/>
</dbReference>
<feature type="transmembrane region" description="Helical" evidence="1">
    <location>
        <begin position="62"/>
        <end position="83"/>
    </location>
</feature>
<evidence type="ECO:0000256" key="2">
    <source>
        <dbReference type="SAM" id="SignalP"/>
    </source>
</evidence>
<dbReference type="AlphaFoldDB" id="A0A8G2E707"/>
<evidence type="ECO:0000313" key="4">
    <source>
        <dbReference type="Proteomes" id="UP000078124"/>
    </source>
</evidence>
<accession>A0A8G2E707</accession>
<protein>
    <submittedName>
        <fullName evidence="3">Uncharacterized protein</fullName>
    </submittedName>
</protein>
<proteinExistence type="predicted"/>
<feature type="transmembrane region" description="Helical" evidence="1">
    <location>
        <begin position="30"/>
        <end position="53"/>
    </location>
</feature>
<evidence type="ECO:0000313" key="3">
    <source>
        <dbReference type="EMBL" id="SAQ12554.1"/>
    </source>
</evidence>
<comment type="caution">
    <text evidence="3">The sequence shown here is derived from an EMBL/GenBank/DDBJ whole genome shotgun (WGS) entry which is preliminary data.</text>
</comment>
<keyword evidence="1" id="KW-0472">Membrane</keyword>
<organism evidence="3 4">
    <name type="scientific">Raoultella planticola</name>
    <name type="common">Klebsiella planticola</name>
    <dbReference type="NCBI Taxonomy" id="575"/>
    <lineage>
        <taxon>Bacteria</taxon>
        <taxon>Pseudomonadati</taxon>
        <taxon>Pseudomonadota</taxon>
        <taxon>Gammaproteobacteria</taxon>
        <taxon>Enterobacterales</taxon>
        <taxon>Enterobacteriaceae</taxon>
        <taxon>Klebsiella/Raoultella group</taxon>
        <taxon>Raoultella</taxon>
    </lineage>
</organism>
<feature type="signal peptide" evidence="2">
    <location>
        <begin position="1"/>
        <end position="20"/>
    </location>
</feature>
<sequence length="146" mass="16598">MIYFRAGCIALFFITIPALASEVRDVPEGNRVFWFVVFPVTFLMFPVLFGALFSRNYFFKEYVIIAMSVLITQLVFIACLYSFDYFKIIMVSGLVQSIVPSMIYAGISVKDETKIARTSRCKVCIGGASIVVTVITWFFLKLLFDC</sequence>
<reference evidence="3 4" key="1">
    <citation type="submission" date="2016-05" db="EMBL/GenBank/DDBJ databases">
        <authorList>
            <consortium name="Pathogen Informatics"/>
        </authorList>
    </citation>
    <scope>NUCLEOTIDE SEQUENCE [LARGE SCALE GENOMIC DNA]</scope>
    <source>
        <strain evidence="3 4">2880STDY5682802</strain>
    </source>
</reference>
<feature type="chain" id="PRO_5034516150" evidence="2">
    <location>
        <begin position="21"/>
        <end position="146"/>
    </location>
</feature>
<keyword evidence="2" id="KW-0732">Signal</keyword>
<evidence type="ECO:0000256" key="1">
    <source>
        <dbReference type="SAM" id="Phobius"/>
    </source>
</evidence>
<feature type="transmembrane region" description="Helical" evidence="1">
    <location>
        <begin position="89"/>
        <end position="109"/>
    </location>
</feature>
<gene>
    <name evidence="3" type="ORF">SAMEA2273876_05253</name>
</gene>
<name>A0A8G2E707_RAOPL</name>
<feature type="transmembrane region" description="Helical" evidence="1">
    <location>
        <begin position="121"/>
        <end position="140"/>
    </location>
</feature>